<protein>
    <submittedName>
        <fullName evidence="2">Uncharacterized protein</fullName>
    </submittedName>
</protein>
<dbReference type="EMBL" id="BLWA01000017">
    <property type="protein sequence ID" value="GFM94480.1"/>
    <property type="molecule type" value="Genomic_DNA"/>
</dbReference>
<comment type="caution">
    <text evidence="2">The sequence shown here is derived from an EMBL/GenBank/DDBJ whole genome shotgun (WGS) entry which is preliminary data.</text>
</comment>
<feature type="region of interest" description="Disordered" evidence="1">
    <location>
        <begin position="39"/>
        <end position="61"/>
    </location>
</feature>
<gene>
    <name evidence="2" type="ORF">PSCICP_44520</name>
</gene>
<keyword evidence="3" id="KW-1185">Reference proteome</keyword>
<dbReference type="Proteomes" id="UP000614982">
    <property type="component" value="Unassembled WGS sequence"/>
</dbReference>
<organism evidence="2 3">
    <name type="scientific">Pseudomonas cichorii</name>
    <dbReference type="NCBI Taxonomy" id="36746"/>
    <lineage>
        <taxon>Bacteria</taxon>
        <taxon>Pseudomonadati</taxon>
        <taxon>Pseudomonadota</taxon>
        <taxon>Gammaproteobacteria</taxon>
        <taxon>Pseudomonadales</taxon>
        <taxon>Pseudomonadaceae</taxon>
        <taxon>Pseudomonas</taxon>
    </lineage>
</organism>
<evidence type="ECO:0000313" key="2">
    <source>
        <dbReference type="EMBL" id="GFM94480.1"/>
    </source>
</evidence>
<evidence type="ECO:0000256" key="1">
    <source>
        <dbReference type="SAM" id="MobiDB-lite"/>
    </source>
</evidence>
<name>A0ABQ1DTX3_PSECI</name>
<evidence type="ECO:0000313" key="3">
    <source>
        <dbReference type="Proteomes" id="UP000614982"/>
    </source>
</evidence>
<reference evidence="2 3" key="1">
    <citation type="submission" date="2020-05" db="EMBL/GenBank/DDBJ databases">
        <title>Genetic diversity of Pseudomonas cichorii.</title>
        <authorList>
            <person name="Tani S."/>
            <person name="Yagi H."/>
            <person name="Hashimoto S."/>
            <person name="Iiyama K."/>
            <person name="Furuya N."/>
        </authorList>
    </citation>
    <scope>NUCLEOTIDE SEQUENCE [LARGE SCALE GENOMIC DNA]</scope>
    <source>
        <strain evidence="2 3">LMG 2162</strain>
    </source>
</reference>
<sequence>MFRPGIGSGLQAVVNMDGIQRRQALARSKLSQEVQQYSGIQATGETDMPDRRVTPGSQDLK</sequence>
<accession>A0ABQ1DTX3</accession>
<proteinExistence type="predicted"/>